<dbReference type="PANTHER" id="PTHR42756">
    <property type="entry name" value="TRANSCRIPTIONAL REGULATOR, MARR"/>
    <property type="match status" value="1"/>
</dbReference>
<dbReference type="SUPFAM" id="SSF46785">
    <property type="entry name" value="Winged helix' DNA-binding domain"/>
    <property type="match status" value="1"/>
</dbReference>
<dbReference type="PROSITE" id="PS50995">
    <property type="entry name" value="HTH_MARR_2"/>
    <property type="match status" value="1"/>
</dbReference>
<dbReference type="SMART" id="SM00347">
    <property type="entry name" value="HTH_MARR"/>
    <property type="match status" value="1"/>
</dbReference>
<dbReference type="Proteomes" id="UP001342418">
    <property type="component" value="Chromosome"/>
</dbReference>
<evidence type="ECO:0000256" key="1">
    <source>
        <dbReference type="ARBA" id="ARBA00023015"/>
    </source>
</evidence>
<dbReference type="Gene3D" id="1.10.10.10">
    <property type="entry name" value="Winged helix-like DNA-binding domain superfamily/Winged helix DNA-binding domain"/>
    <property type="match status" value="1"/>
</dbReference>
<dbReference type="InterPro" id="IPR023187">
    <property type="entry name" value="Tscrpt_reg_MarR-type_CS"/>
</dbReference>
<dbReference type="InterPro" id="IPR000835">
    <property type="entry name" value="HTH_MarR-typ"/>
</dbReference>
<evidence type="ECO:0000256" key="2">
    <source>
        <dbReference type="ARBA" id="ARBA00023125"/>
    </source>
</evidence>
<name>A0ABY5MHE6_9HYPH</name>
<dbReference type="PRINTS" id="PR00598">
    <property type="entry name" value="HTHMARR"/>
</dbReference>
<sequence length="167" mass="18395">MAGTFDPEAFGFLIFDLYRLIRSDMDQRIAAAGIGITPGEARTLVHAARAGEVRQNVLAERMGLEAMTLSAYLERLERQGLVERLADETDRRAKLIRLTDKSTAVLEAIVSLGKEVRLKARGSMSDEEWEALQQTLKRIRSNFGPPAPEEAAAPAGKLDPIFGNRDA</sequence>
<dbReference type="InterPro" id="IPR036390">
    <property type="entry name" value="WH_DNA-bd_sf"/>
</dbReference>
<keyword evidence="3" id="KW-0804">Transcription</keyword>
<dbReference type="PROSITE" id="PS01117">
    <property type="entry name" value="HTH_MARR_1"/>
    <property type="match status" value="1"/>
</dbReference>
<gene>
    <name evidence="6" type="primary">slyA_4</name>
    <name evidence="6" type="ORF">NTH_01888</name>
</gene>
<evidence type="ECO:0000313" key="7">
    <source>
        <dbReference type="Proteomes" id="UP001342418"/>
    </source>
</evidence>
<feature type="domain" description="HTH marR-type" evidence="5">
    <location>
        <begin position="10"/>
        <end position="141"/>
    </location>
</feature>
<accession>A0ABY5MHE6</accession>
<evidence type="ECO:0000256" key="3">
    <source>
        <dbReference type="ARBA" id="ARBA00023163"/>
    </source>
</evidence>
<dbReference type="Pfam" id="PF12802">
    <property type="entry name" value="MarR_2"/>
    <property type="match status" value="1"/>
</dbReference>
<dbReference type="InterPro" id="IPR036388">
    <property type="entry name" value="WH-like_DNA-bd_sf"/>
</dbReference>
<proteinExistence type="predicted"/>
<keyword evidence="1" id="KW-0805">Transcription regulation</keyword>
<keyword evidence="7" id="KW-1185">Reference proteome</keyword>
<protein>
    <submittedName>
        <fullName evidence="6">Transcriptional regulator SlyA</fullName>
    </submittedName>
</protein>
<organism evidence="6 7">
    <name type="scientific">Nitratireductor thuwali</name>
    <dbReference type="NCBI Taxonomy" id="2267699"/>
    <lineage>
        <taxon>Bacteria</taxon>
        <taxon>Pseudomonadati</taxon>
        <taxon>Pseudomonadota</taxon>
        <taxon>Alphaproteobacteria</taxon>
        <taxon>Hyphomicrobiales</taxon>
        <taxon>Phyllobacteriaceae</taxon>
        <taxon>Nitratireductor</taxon>
    </lineage>
</organism>
<dbReference type="EMBL" id="CP030941">
    <property type="protein sequence ID" value="UUP17423.1"/>
    <property type="molecule type" value="Genomic_DNA"/>
</dbReference>
<feature type="region of interest" description="Disordered" evidence="4">
    <location>
        <begin position="141"/>
        <end position="167"/>
    </location>
</feature>
<evidence type="ECO:0000313" key="6">
    <source>
        <dbReference type="EMBL" id="UUP17423.1"/>
    </source>
</evidence>
<reference evidence="6 7" key="1">
    <citation type="submission" date="2018-07" db="EMBL/GenBank/DDBJ databases">
        <title>Genome sequence of Nitratireductor thuwali#1536.</title>
        <authorList>
            <person name="Michoud G."/>
            <person name="Merlino G."/>
            <person name="Sefrji F.O."/>
            <person name="Daffonchio D."/>
        </authorList>
    </citation>
    <scope>NUCLEOTIDE SEQUENCE [LARGE SCALE GENOMIC DNA]</scope>
    <source>
        <strain evidence="7">Nit1536</strain>
    </source>
</reference>
<keyword evidence="2" id="KW-0238">DNA-binding</keyword>
<dbReference type="RefSeq" id="WP_338529757.1">
    <property type="nucleotide sequence ID" value="NZ_CP030941.1"/>
</dbReference>
<evidence type="ECO:0000256" key="4">
    <source>
        <dbReference type="SAM" id="MobiDB-lite"/>
    </source>
</evidence>
<evidence type="ECO:0000259" key="5">
    <source>
        <dbReference type="PROSITE" id="PS50995"/>
    </source>
</evidence>
<dbReference type="PANTHER" id="PTHR42756:SF1">
    <property type="entry name" value="TRANSCRIPTIONAL REPRESSOR OF EMRAB OPERON"/>
    <property type="match status" value="1"/>
</dbReference>